<evidence type="ECO:0000313" key="2">
    <source>
        <dbReference type="Proteomes" id="UP000197153"/>
    </source>
</evidence>
<protein>
    <submittedName>
        <fullName evidence="1">Uncharacterized protein</fullName>
    </submittedName>
</protein>
<gene>
    <name evidence="1" type="ORF">Y958_29690</name>
</gene>
<dbReference type="EMBL" id="CP022113">
    <property type="protein sequence ID" value="ASG25139.1"/>
    <property type="molecule type" value="Genomic_DNA"/>
</dbReference>
<keyword evidence="2" id="KW-1185">Reference proteome</keyword>
<accession>A0A248K2X3</accession>
<dbReference type="KEGG" id="nao:Y958_29690"/>
<sequence length="383" mass="41942">MTSPARQEHGVLFFILAAGLLAVLTPRTHAAETITAKERPMADLRTTVQTTRAEVERDYLHQAFPSPVPAFAFELMIPKDWQWFEKDGRPAKADGSLQLLARYGEKNQEAITEVYAQQIEREVAPEDWLDPWMAANHYTVVARRSIPSDAGRNADVLASRSVQGQPYLYRLRTFKNGKFIYLLHSFAPERRYAAAEDAFLVAAASFKLTEAKPQPTMEILQDVALNKVFQLGFKVPASWIVRADDSVDADCQSWGLSNGTGADRAGMINVYTAPRDRFRGPDQIAHLVANGMRHLGASFADGALREVPTGTAGVSFWTADAPATLGQRSALVRQTVIATAKGWAVFTLVTPAGPSDPYLVTAINKRAFDIAITSLLNALAPAG</sequence>
<name>A0A248K2X3_9PROT</name>
<organism evidence="1 2">
    <name type="scientific">Nitrospirillum viridazoti CBAmc</name>
    <dbReference type="NCBI Taxonomy" id="1441467"/>
    <lineage>
        <taxon>Bacteria</taxon>
        <taxon>Pseudomonadati</taxon>
        <taxon>Pseudomonadota</taxon>
        <taxon>Alphaproteobacteria</taxon>
        <taxon>Rhodospirillales</taxon>
        <taxon>Azospirillaceae</taxon>
        <taxon>Nitrospirillum</taxon>
        <taxon>Nitrospirillum viridazoti</taxon>
    </lineage>
</organism>
<evidence type="ECO:0000313" key="1">
    <source>
        <dbReference type="EMBL" id="ASG25139.1"/>
    </source>
</evidence>
<reference evidence="1 2" key="1">
    <citation type="submission" date="2017-06" db="EMBL/GenBank/DDBJ databases">
        <title>Complete genome sequence of Nitrospirillum amazonense strain CBAmC, an endophytic nitrogen-fixing and plant growth-promoting bacterium, isolated from sugarcane.</title>
        <authorList>
            <person name="Schwab S."/>
            <person name="dos Santos Teixeira K.R."/>
            <person name="Simoes Araujo J.L."/>
            <person name="Soares Vidal M."/>
            <person name="Borges de Freitas H.R."/>
            <person name="Rivello Crivelaro A.L."/>
            <person name="Bueno de Camargo Nunes A."/>
            <person name="dos Santos C.M."/>
            <person name="Palmeira da Silva Rosa D."/>
            <person name="da Silva Padilha D."/>
            <person name="da Silva E."/>
            <person name="Araujo Terra L."/>
            <person name="Soares Mendes V."/>
            <person name="Farinelli L."/>
            <person name="Magalhaes Cruz L."/>
            <person name="Baldani J.I."/>
        </authorList>
    </citation>
    <scope>NUCLEOTIDE SEQUENCE [LARGE SCALE GENOMIC DNA]</scope>
    <source>
        <strain evidence="1 2">CBAmC</strain>
    </source>
</reference>
<dbReference type="Proteomes" id="UP000197153">
    <property type="component" value="Chromosome 4"/>
</dbReference>
<dbReference type="AlphaFoldDB" id="A0A248K2X3"/>
<proteinExistence type="predicted"/>